<comment type="caution">
    <text evidence="1">The sequence shown here is derived from an EMBL/GenBank/DDBJ whole genome shotgun (WGS) entry which is preliminary data.</text>
</comment>
<proteinExistence type="predicted"/>
<dbReference type="RefSeq" id="WP_007841523.1">
    <property type="nucleotide sequence ID" value="NZ_AKJY01000014.1"/>
</dbReference>
<dbReference type="PATRIC" id="fig|1144316.3.peg.1157"/>
<sequence>MLSNYPGFKENSLTVSADNSLYDSYEIPFTSVVEIWKYSLGTLPEGYKKQSSVDTMSIKDMYLELKKDIKQLNTKLK</sequence>
<reference evidence="1 2" key="1">
    <citation type="journal article" date="2012" name="J. Bacteriol.">
        <title>Twenty-one genome sequences from Pseudomonas species and 19 genome sequences from diverse bacteria isolated from the rhizosphere and endosphere of Populus deltoides.</title>
        <authorList>
            <person name="Brown S.D."/>
            <person name="Utturkar S.M."/>
            <person name="Klingeman D.M."/>
            <person name="Johnson C.M."/>
            <person name="Martin S.L."/>
            <person name="Land M.L."/>
            <person name="Lu T.Y."/>
            <person name="Schadt C.W."/>
            <person name="Doktycz M.J."/>
            <person name="Pelletier D.A."/>
        </authorList>
    </citation>
    <scope>NUCLEOTIDE SEQUENCE [LARGE SCALE GENOMIC DNA]</scope>
    <source>
        <strain evidence="1 2">CF314</strain>
    </source>
</reference>
<name>J3CM42_9FLAO</name>
<evidence type="ECO:0000313" key="1">
    <source>
        <dbReference type="EMBL" id="EJL74414.1"/>
    </source>
</evidence>
<dbReference type="Proteomes" id="UP000007509">
    <property type="component" value="Unassembled WGS sequence"/>
</dbReference>
<keyword evidence="2" id="KW-1185">Reference proteome</keyword>
<organism evidence="1 2">
    <name type="scientific">Chryseobacterium populi</name>
    <dbReference type="NCBI Taxonomy" id="1144316"/>
    <lineage>
        <taxon>Bacteria</taxon>
        <taxon>Pseudomonadati</taxon>
        <taxon>Bacteroidota</taxon>
        <taxon>Flavobacteriia</taxon>
        <taxon>Flavobacteriales</taxon>
        <taxon>Weeksellaceae</taxon>
        <taxon>Chryseobacterium group</taxon>
        <taxon>Chryseobacterium</taxon>
    </lineage>
</organism>
<evidence type="ECO:0000313" key="2">
    <source>
        <dbReference type="Proteomes" id="UP000007509"/>
    </source>
</evidence>
<dbReference type="AlphaFoldDB" id="J3CM42"/>
<dbReference type="EMBL" id="AKJY01000014">
    <property type="protein sequence ID" value="EJL74414.1"/>
    <property type="molecule type" value="Genomic_DNA"/>
</dbReference>
<gene>
    <name evidence="1" type="ORF">PMI13_01153</name>
</gene>
<accession>J3CM42</accession>
<protein>
    <submittedName>
        <fullName evidence="1">Uncharacterized protein</fullName>
    </submittedName>
</protein>